<organism evidence="1 2">
    <name type="scientific">Planococcus koreensis</name>
    <dbReference type="NCBI Taxonomy" id="112331"/>
    <lineage>
        <taxon>Bacteria</taxon>
        <taxon>Bacillati</taxon>
        <taxon>Bacillota</taxon>
        <taxon>Bacilli</taxon>
        <taxon>Bacillales</taxon>
        <taxon>Caryophanaceae</taxon>
        <taxon>Planococcus</taxon>
    </lineage>
</organism>
<dbReference type="PANTHER" id="PTHR40056">
    <property type="entry name" value="HYPOTHETICAL CYTOSOLIC PROTEIN"/>
    <property type="match status" value="1"/>
</dbReference>
<evidence type="ECO:0000313" key="2">
    <source>
        <dbReference type="Proteomes" id="UP000525923"/>
    </source>
</evidence>
<dbReference type="RefSeq" id="WP_135504273.1">
    <property type="nucleotide sequence ID" value="NZ_JACHHE010000009.1"/>
</dbReference>
<dbReference type="EMBL" id="JACHHE010000009">
    <property type="protein sequence ID" value="MBB5181407.1"/>
    <property type="molecule type" value="Genomic_DNA"/>
</dbReference>
<name>A0A7W8CTK6_9BACL</name>
<dbReference type="Proteomes" id="UP000525923">
    <property type="component" value="Unassembled WGS sequence"/>
</dbReference>
<evidence type="ECO:0000313" key="1">
    <source>
        <dbReference type="EMBL" id="MBB5181407.1"/>
    </source>
</evidence>
<reference evidence="1 2" key="1">
    <citation type="submission" date="2020-08" db="EMBL/GenBank/DDBJ databases">
        <title>Genomic Encyclopedia of Type Strains, Phase IV (KMG-IV): sequencing the most valuable type-strain genomes for metagenomic binning, comparative biology and taxonomic classification.</title>
        <authorList>
            <person name="Goeker M."/>
        </authorList>
    </citation>
    <scope>NUCLEOTIDE SEQUENCE [LARGE SCALE GENOMIC DNA]</scope>
    <source>
        <strain evidence="1 2">DSM 15895</strain>
    </source>
</reference>
<dbReference type="PANTHER" id="PTHR40056:SF1">
    <property type="entry name" value="DUF1836 DOMAIN-CONTAINING PROTEIN"/>
    <property type="match status" value="1"/>
</dbReference>
<comment type="caution">
    <text evidence="1">The sequence shown here is derived from an EMBL/GenBank/DDBJ whole genome shotgun (WGS) entry which is preliminary data.</text>
</comment>
<keyword evidence="1" id="KW-0238">DNA-binding</keyword>
<sequence>MKENGEWLDSLALEKQVSAGDIPKIELYIDQVIELFEEIFADAKRNSEEKILTKTMINNYAKGKLFYPIQNKKYSRNHIMLISLIYQMKSVLSISDVKKVLDGVNEKAMQHEWDLESFYASFLELQQSNVEIFKGIFHKQSEEAERQAEGLEDADELKEVLLIASLVHTSNLYRRAAEKMVDELAERRKGK</sequence>
<dbReference type="OrthoDB" id="3191472at2"/>
<proteinExistence type="predicted"/>
<dbReference type="InterPro" id="IPR014975">
    <property type="entry name" value="DUF1836"/>
</dbReference>
<accession>A0A7W8CTK6</accession>
<dbReference type="Pfam" id="PF08876">
    <property type="entry name" value="DUF1836"/>
    <property type="match status" value="1"/>
</dbReference>
<keyword evidence="2" id="KW-1185">Reference proteome</keyword>
<gene>
    <name evidence="1" type="ORF">HNQ44_002872</name>
</gene>
<dbReference type="AlphaFoldDB" id="A0A7W8CTK6"/>
<dbReference type="GO" id="GO:0003677">
    <property type="term" value="F:DNA binding"/>
    <property type="evidence" value="ECO:0007669"/>
    <property type="project" value="UniProtKB-KW"/>
</dbReference>
<protein>
    <submittedName>
        <fullName evidence="1">DNA-binding transcriptional MerR regulator</fullName>
    </submittedName>
</protein>